<dbReference type="NCBIfam" id="TIGR00212">
    <property type="entry name" value="hemC"/>
    <property type="match status" value="1"/>
</dbReference>
<comment type="similarity">
    <text evidence="3">Belongs to the HMBS family.</text>
</comment>
<dbReference type="EMBL" id="AQFT01000092">
    <property type="protein sequence ID" value="EMZ24721.1"/>
    <property type="molecule type" value="Genomic_DNA"/>
</dbReference>
<comment type="cofactor">
    <cofactor evidence="1">
        <name>dipyrromethane</name>
        <dbReference type="ChEBI" id="CHEBI:60342"/>
    </cofactor>
</comment>
<feature type="domain" description="Porphobilinogen deaminase C-terminal" evidence="11">
    <location>
        <begin position="223"/>
        <end position="290"/>
    </location>
</feature>
<accession>N2A919</accession>
<protein>
    <recommendedName>
        <fullName evidence="5 9">Hydroxymethylbilane synthase</fullName>
        <ecNumber evidence="5 9">2.5.1.61</ecNumber>
    </recommendedName>
</protein>
<organism evidence="12 13">
    <name type="scientific">Eubacterium plexicaudatum ASF492</name>
    <dbReference type="NCBI Taxonomy" id="1235802"/>
    <lineage>
        <taxon>Bacteria</taxon>
        <taxon>Bacillati</taxon>
        <taxon>Bacillota</taxon>
        <taxon>Clostridia</taxon>
        <taxon>Eubacteriales</taxon>
        <taxon>Eubacteriaceae</taxon>
        <taxon>Eubacterium</taxon>
    </lineage>
</organism>
<evidence type="ECO:0000313" key="12">
    <source>
        <dbReference type="EMBL" id="EMZ24721.1"/>
    </source>
</evidence>
<dbReference type="FunFam" id="3.40.190.10:FF:000005">
    <property type="entry name" value="Porphobilinogen deaminase"/>
    <property type="match status" value="1"/>
</dbReference>
<evidence type="ECO:0000313" key="13">
    <source>
        <dbReference type="Proteomes" id="UP000012589"/>
    </source>
</evidence>
<dbReference type="GO" id="GO:0004418">
    <property type="term" value="F:hydroxymethylbilane synthase activity"/>
    <property type="evidence" value="ECO:0007669"/>
    <property type="project" value="UniProtKB-UniRule"/>
</dbReference>
<keyword evidence="13" id="KW-1185">Reference proteome</keyword>
<evidence type="ECO:0000256" key="7">
    <source>
        <dbReference type="ARBA" id="ARBA00023244"/>
    </source>
</evidence>
<feature type="domain" description="Porphobilinogen deaminase N-terminal" evidence="10">
    <location>
        <begin position="5"/>
        <end position="206"/>
    </location>
</feature>
<evidence type="ECO:0000256" key="9">
    <source>
        <dbReference type="NCBIfam" id="TIGR00212"/>
    </source>
</evidence>
<dbReference type="STRING" id="1235802.C823_03025"/>
<name>N2A919_9FIRM</name>
<dbReference type="InterPro" id="IPR022417">
    <property type="entry name" value="Porphobilin_deaminase_N"/>
</dbReference>
<evidence type="ECO:0000256" key="8">
    <source>
        <dbReference type="ARBA" id="ARBA00048169"/>
    </source>
</evidence>
<dbReference type="InterPro" id="IPR000860">
    <property type="entry name" value="HemC"/>
</dbReference>
<dbReference type="EC" id="2.5.1.61" evidence="5 9"/>
<dbReference type="HOGENOM" id="CLU_019704_1_0_9"/>
<dbReference type="SUPFAM" id="SSF53850">
    <property type="entry name" value="Periplasmic binding protein-like II"/>
    <property type="match status" value="1"/>
</dbReference>
<comment type="caution">
    <text evidence="12">The sequence shown here is derived from an EMBL/GenBank/DDBJ whole genome shotgun (WGS) entry which is preliminary data.</text>
</comment>
<dbReference type="GO" id="GO:0006783">
    <property type="term" value="P:heme biosynthetic process"/>
    <property type="evidence" value="ECO:0007669"/>
    <property type="project" value="TreeGrafter"/>
</dbReference>
<dbReference type="Proteomes" id="UP000012589">
    <property type="component" value="Unassembled WGS sequence"/>
</dbReference>
<keyword evidence="7" id="KW-0627">Porphyrin biosynthesis</keyword>
<dbReference type="AlphaFoldDB" id="N2A919"/>
<dbReference type="Gene3D" id="3.40.190.10">
    <property type="entry name" value="Periplasmic binding protein-like II"/>
    <property type="match status" value="2"/>
</dbReference>
<evidence type="ECO:0000256" key="4">
    <source>
        <dbReference type="ARBA" id="ARBA00011245"/>
    </source>
</evidence>
<dbReference type="Gene3D" id="3.30.160.40">
    <property type="entry name" value="Porphobilinogen deaminase, C-terminal domain"/>
    <property type="match status" value="1"/>
</dbReference>
<gene>
    <name evidence="12" type="ORF">C823_03025</name>
</gene>
<evidence type="ECO:0000256" key="5">
    <source>
        <dbReference type="ARBA" id="ARBA00012655"/>
    </source>
</evidence>
<dbReference type="PANTHER" id="PTHR11557">
    <property type="entry name" value="PORPHOBILINOGEN DEAMINASE"/>
    <property type="match status" value="1"/>
</dbReference>
<keyword evidence="6" id="KW-0808">Transferase</keyword>
<dbReference type="PRINTS" id="PR00151">
    <property type="entry name" value="PORPHBDMNASE"/>
</dbReference>
<dbReference type="eggNOG" id="COG0181">
    <property type="taxonomic scope" value="Bacteria"/>
</dbReference>
<evidence type="ECO:0000259" key="11">
    <source>
        <dbReference type="Pfam" id="PF03900"/>
    </source>
</evidence>
<dbReference type="Pfam" id="PF03900">
    <property type="entry name" value="Porphobil_deamC"/>
    <property type="match status" value="1"/>
</dbReference>
<comment type="catalytic activity">
    <reaction evidence="8">
        <text>4 porphobilinogen + H2O = hydroxymethylbilane + 4 NH4(+)</text>
        <dbReference type="Rhea" id="RHEA:13185"/>
        <dbReference type="ChEBI" id="CHEBI:15377"/>
        <dbReference type="ChEBI" id="CHEBI:28938"/>
        <dbReference type="ChEBI" id="CHEBI:57845"/>
        <dbReference type="ChEBI" id="CHEBI:58126"/>
        <dbReference type="EC" id="2.5.1.61"/>
    </reaction>
</comment>
<dbReference type="CDD" id="cd13647">
    <property type="entry name" value="PBP2_PBGD_2"/>
    <property type="match status" value="1"/>
</dbReference>
<dbReference type="PATRIC" id="fig|1235802.3.peg.3198"/>
<dbReference type="PIRSF" id="PIRSF001438">
    <property type="entry name" value="4pyrrol_synth_OHMeBilane_synth"/>
    <property type="match status" value="1"/>
</dbReference>
<reference evidence="12 13" key="1">
    <citation type="journal article" date="2014" name="Genome Announc.">
        <title>Draft genome sequences of the altered schaedler flora, a defined bacterial community from gnotobiotic mice.</title>
        <authorList>
            <person name="Wannemuehler M.J."/>
            <person name="Overstreet A.M."/>
            <person name="Ward D.V."/>
            <person name="Phillips G.J."/>
        </authorList>
    </citation>
    <scope>NUCLEOTIDE SEQUENCE [LARGE SCALE GENOMIC DNA]</scope>
    <source>
        <strain evidence="12 13">ASF492</strain>
    </source>
</reference>
<sequence length="301" mass="33357">MKQIIRIGTRDSLLAVAQAELLQQHIRTNHPEYEVVLVKMKTTGDRILDRNPYEIGGKGLFVKELDMALYENRTDLSVHSLKDIPMDVSEDFPILGYSHRETPWDVLVLPQGCTKRDPDRPLGTSSPRRRIQLTQLYPDCEIRSVRGNILTRLKKLDEGAYGALVLAAAGLCRLGLEHRISEWYSCGQMVPAAGQGILAVQGSKDFDRTVLEGFFDRDAEWQALAERSFVSAMGGGCASPTAAYASIDGNEMTLTGLIASGQGCETRKGTITVPKQQAEQAGIRLARKLLSEVESDNRKRR</sequence>
<evidence type="ECO:0000256" key="3">
    <source>
        <dbReference type="ARBA" id="ARBA00005638"/>
    </source>
</evidence>
<dbReference type="InterPro" id="IPR036803">
    <property type="entry name" value="Porphobilinogen_deaminase_C_sf"/>
</dbReference>
<proteinExistence type="inferred from homology"/>
<dbReference type="PANTHER" id="PTHR11557:SF0">
    <property type="entry name" value="PORPHOBILINOGEN DEAMINASE"/>
    <property type="match status" value="1"/>
</dbReference>
<evidence type="ECO:0000256" key="6">
    <source>
        <dbReference type="ARBA" id="ARBA00022679"/>
    </source>
</evidence>
<evidence type="ECO:0000259" key="10">
    <source>
        <dbReference type="Pfam" id="PF01379"/>
    </source>
</evidence>
<dbReference type="InterPro" id="IPR022418">
    <property type="entry name" value="Porphobilinogen_deaminase_C"/>
</dbReference>
<dbReference type="Pfam" id="PF01379">
    <property type="entry name" value="Porphobil_deam"/>
    <property type="match status" value="1"/>
</dbReference>
<evidence type="ECO:0000256" key="1">
    <source>
        <dbReference type="ARBA" id="ARBA00001916"/>
    </source>
</evidence>
<comment type="function">
    <text evidence="2">Tetrapolymerization of the monopyrrole PBG into the hydroxymethylbilane pre-uroporphyrinogen in several discrete steps.</text>
</comment>
<comment type="subunit">
    <text evidence="4">Monomer.</text>
</comment>
<dbReference type="GO" id="GO:0005737">
    <property type="term" value="C:cytoplasm"/>
    <property type="evidence" value="ECO:0007669"/>
    <property type="project" value="UniProtKB-UniRule"/>
</dbReference>
<dbReference type="SUPFAM" id="SSF54782">
    <property type="entry name" value="Porphobilinogen deaminase (hydroxymethylbilane synthase), C-terminal domain"/>
    <property type="match status" value="1"/>
</dbReference>
<evidence type="ECO:0000256" key="2">
    <source>
        <dbReference type="ARBA" id="ARBA00002869"/>
    </source>
</evidence>